<sequence length="500" mass="56465">MEGLTYRQASRFLDMATMGVKKGEVEEFLSLDSRTSWVNNQLIEPYDSHKERTLYQAQQRGSSSASQEMRVCAWFDIALWKGAQLRQRMAFALSQILVVGDRDAQLAPYPAEMAHYYDILTEYAFSDYKTLLYHVTRSPIMGHFLTMVGNLPKSQTGVNPDQNYAREIMQLFTIGLEKLNLDGTPRLGDDNQPIPTYDDNDIENMARVFTGWFMDGSSMESPMVAYDDSHDMEAKQILGAEFPAGVGAEAELDQVLDLLVNHPNTAPFISTLLIKRFVTSNPTPAYVNRIATVFQNTSGNLGEVIKAILTDSEVLKENDLNVAKIREPILAMTYFYRAMDAYPGRNGSIIYNPMNYADTFGQYPLGSPSVFNFYSPDHSPQGDLLNANLTAPELELVDWSQVIKISNVFYRTVLNYGQDRSKTNNKQEMYVAPVDMEEAANNNDKEALMTLIKNRFLHGDMVPELAARIGAIYDGHNNKYYAVPKMVFFALISPNFMVQE</sequence>
<comment type="caution">
    <text evidence="1">The sequence shown here is derived from an EMBL/GenBank/DDBJ whole genome shotgun (WGS) entry which is preliminary data.</text>
</comment>
<name>A0A0B9G9P6_9GAMM</name>
<dbReference type="Pfam" id="PF08811">
    <property type="entry name" value="DUF1800"/>
    <property type="match status" value="1"/>
</dbReference>
<dbReference type="PANTHER" id="PTHR43737:SF1">
    <property type="entry name" value="DUF1501 DOMAIN-CONTAINING PROTEIN"/>
    <property type="match status" value="1"/>
</dbReference>
<evidence type="ECO:0000313" key="1">
    <source>
        <dbReference type="EMBL" id="KHT65463.1"/>
    </source>
</evidence>
<accession>A0A0B9G9P6</accession>
<gene>
    <name evidence="1" type="ORF">RJ45_00985</name>
</gene>
<dbReference type="AlphaFoldDB" id="A0A0B9G9P6"/>
<dbReference type="Proteomes" id="UP000031278">
    <property type="component" value="Unassembled WGS sequence"/>
</dbReference>
<dbReference type="RefSeq" id="WP_039456648.1">
    <property type="nucleotide sequence ID" value="NZ_JWLZ01000005.1"/>
</dbReference>
<organism evidence="1 2">
    <name type="scientific">Photobacterium gaetbulicola</name>
    <dbReference type="NCBI Taxonomy" id="1295392"/>
    <lineage>
        <taxon>Bacteria</taxon>
        <taxon>Pseudomonadati</taxon>
        <taxon>Pseudomonadota</taxon>
        <taxon>Gammaproteobacteria</taxon>
        <taxon>Vibrionales</taxon>
        <taxon>Vibrionaceae</taxon>
        <taxon>Photobacterium</taxon>
    </lineage>
</organism>
<reference evidence="1 2" key="1">
    <citation type="submission" date="2014-12" db="EMBL/GenBank/DDBJ databases">
        <title>Genome sequencing of Photobacterium gaetbulicola AD005a.</title>
        <authorList>
            <person name="Adrian T.G.S."/>
            <person name="Chan K.G."/>
        </authorList>
    </citation>
    <scope>NUCLEOTIDE SEQUENCE [LARGE SCALE GENOMIC DNA]</scope>
    <source>
        <strain evidence="1 2">AD005a</strain>
    </source>
</reference>
<protein>
    <recommendedName>
        <fullName evidence="3">DUF1800 domain-containing protein</fullName>
    </recommendedName>
</protein>
<evidence type="ECO:0008006" key="3">
    <source>
        <dbReference type="Google" id="ProtNLM"/>
    </source>
</evidence>
<evidence type="ECO:0000313" key="2">
    <source>
        <dbReference type="Proteomes" id="UP000031278"/>
    </source>
</evidence>
<dbReference type="PANTHER" id="PTHR43737">
    <property type="entry name" value="BLL7424 PROTEIN"/>
    <property type="match status" value="1"/>
</dbReference>
<dbReference type="InterPro" id="IPR014917">
    <property type="entry name" value="DUF1800"/>
</dbReference>
<proteinExistence type="predicted"/>
<dbReference type="EMBL" id="JWLZ01000005">
    <property type="protein sequence ID" value="KHT65463.1"/>
    <property type="molecule type" value="Genomic_DNA"/>
</dbReference>